<dbReference type="GO" id="GO:0016787">
    <property type="term" value="F:hydrolase activity"/>
    <property type="evidence" value="ECO:0007669"/>
    <property type="project" value="UniProtKB-KW"/>
</dbReference>
<dbReference type="PANTHER" id="PTHR15032">
    <property type="entry name" value="N-ACYL-PHOSPHATIDYLETHANOLAMINE-HYDROLYZING PHOSPHOLIPASE D"/>
    <property type="match status" value="1"/>
</dbReference>
<organism evidence="3 4">
    <name type="scientific">Saccharomonospora piscinae</name>
    <dbReference type="NCBI Taxonomy" id="687388"/>
    <lineage>
        <taxon>Bacteria</taxon>
        <taxon>Bacillati</taxon>
        <taxon>Actinomycetota</taxon>
        <taxon>Actinomycetes</taxon>
        <taxon>Pseudonocardiales</taxon>
        <taxon>Pseudonocardiaceae</taxon>
        <taxon>Saccharomonospora</taxon>
    </lineage>
</organism>
<evidence type="ECO:0000313" key="3">
    <source>
        <dbReference type="EMBL" id="OQO95006.1"/>
    </source>
</evidence>
<evidence type="ECO:0000259" key="2">
    <source>
        <dbReference type="Pfam" id="PF12706"/>
    </source>
</evidence>
<keyword evidence="3" id="KW-0378">Hydrolase</keyword>
<evidence type="ECO:0000313" key="4">
    <source>
        <dbReference type="Proteomes" id="UP000192591"/>
    </source>
</evidence>
<dbReference type="SUPFAM" id="SSF56281">
    <property type="entry name" value="Metallo-hydrolase/oxidoreductase"/>
    <property type="match status" value="1"/>
</dbReference>
<reference evidence="3 4" key="1">
    <citation type="submission" date="2017-02" db="EMBL/GenBank/DDBJ databases">
        <title>Draft genome of Saccharomonospora sp. 154.</title>
        <authorList>
            <person name="Alonso-Carmona G.S."/>
            <person name="De La Haba R."/>
            <person name="Vera-Gargallo B."/>
            <person name="Sandoval-Trujillo A.H."/>
            <person name="Ramirez-Duran N."/>
            <person name="Ventosa A."/>
        </authorList>
    </citation>
    <scope>NUCLEOTIDE SEQUENCE [LARGE SCALE GENOMIC DNA]</scope>
    <source>
        <strain evidence="3 4">LRS4.154</strain>
    </source>
</reference>
<keyword evidence="4" id="KW-1185">Reference proteome</keyword>
<keyword evidence="1" id="KW-0732">Signal</keyword>
<dbReference type="EMBL" id="MWIH01000002">
    <property type="protein sequence ID" value="OQO95006.1"/>
    <property type="molecule type" value="Genomic_DNA"/>
</dbReference>
<dbReference type="Gene3D" id="3.60.15.10">
    <property type="entry name" value="Ribonuclease Z/Hydroxyacylglutathione hydrolase-like"/>
    <property type="match status" value="1"/>
</dbReference>
<accession>A0A1V9AD81</accession>
<comment type="caution">
    <text evidence="3">The sequence shown here is derived from an EMBL/GenBank/DDBJ whole genome shotgun (WGS) entry which is preliminary data.</text>
</comment>
<feature type="domain" description="Metallo-beta-lactamase" evidence="2">
    <location>
        <begin position="116"/>
        <end position="311"/>
    </location>
</feature>
<proteinExistence type="predicted"/>
<evidence type="ECO:0000256" key="1">
    <source>
        <dbReference type="SAM" id="SignalP"/>
    </source>
</evidence>
<feature type="chain" id="PRO_5039507508" evidence="1">
    <location>
        <begin position="24"/>
        <end position="369"/>
    </location>
</feature>
<name>A0A1V9AD81_SACPI</name>
<dbReference type="RefSeq" id="WP_081190399.1">
    <property type="nucleotide sequence ID" value="NZ_MWIH01000002.1"/>
</dbReference>
<dbReference type="Pfam" id="PF12706">
    <property type="entry name" value="Lactamase_B_2"/>
    <property type="match status" value="1"/>
</dbReference>
<dbReference type="GO" id="GO:0005737">
    <property type="term" value="C:cytoplasm"/>
    <property type="evidence" value="ECO:0007669"/>
    <property type="project" value="TreeGrafter"/>
</dbReference>
<dbReference type="STRING" id="1962155.B1813_02805"/>
<dbReference type="Proteomes" id="UP000192591">
    <property type="component" value="Unassembled WGS sequence"/>
</dbReference>
<protein>
    <submittedName>
        <fullName evidence="3">Zn-dependent hydrolase</fullName>
    </submittedName>
</protein>
<dbReference type="InterPro" id="IPR036866">
    <property type="entry name" value="RibonucZ/Hydroxyglut_hydro"/>
</dbReference>
<dbReference type="InterPro" id="IPR001279">
    <property type="entry name" value="Metallo-B-lactamas"/>
</dbReference>
<feature type="signal peptide" evidence="1">
    <location>
        <begin position="1"/>
        <end position="23"/>
    </location>
</feature>
<dbReference type="PANTHER" id="PTHR15032:SF4">
    <property type="entry name" value="N-ACYL-PHOSPHATIDYLETHANOLAMINE-HYDROLYZING PHOSPHOLIPASE D"/>
    <property type="match status" value="1"/>
</dbReference>
<dbReference type="AlphaFoldDB" id="A0A1V9AD81"/>
<gene>
    <name evidence="3" type="ORF">B1813_02805</name>
</gene>
<sequence length="369" mass="39980">MRAAVGALAMSAGLLATAGAAVAGSRLRSEFGGTPDRSALESSPQYRDGCFHNTTPTRWLPRGSARAAICDMVFAPGPRRPVRAVPVSEPSPAPADGLHVTWFGHASSLVEIDGSRVLLDPVWSDRASPSRLLGPRRLHPVPLALDALPPLDAVVISHDHYDHLDRATVRALVRSQDAPFVVPLGVGAHLRAWAVPEERIVELDWHEHAHAGSLRLTATPAQHFSGRTLARNTTLWASWVLAGAHRRVFYSGDTGYCDAFAAIGREHGPFDLTLVQVGAYAQGWPDIHMTPEDGVRTHLDVRGSLLVPVHWGTFNLAPHAWAEPVERLLREAAPRGVRVAVPRPGERVAVTRADVPVSPWWREAVPGPR</sequence>